<sequence length="499" mass="55685">MPPKTRKPSDDSRFFLSTGLDNHTTNGSPALAPCKAQLHLPDGRVDELPILEGTHGDQFIDIRNLSAHTGMFAFDPGFSCTASCSSAITYIDGPKGILLYRGYRAADLAEHSDFCEVCFLLLNGNLPTRSQYKKFDASMKGHMMVHEKFKEFYGGFQSSAHPMAIMVAVVGAMSAFYHDKLDWRNPAHRDMVALRIVGKMPTLAAMAYKTAIGQPIVYPKKKYTVAENFLHMMFSTPMEEYEVNPVFAKAIDKFLILHADHEQNASTATVRIAGSSQANPYACVAAGIASLWGPAHGGANEAVIDMLDKIGIIENIPQFLADVKAKKDGVRLMGFGHRVYKNFDPRATYMKKLTGEVLEACGYRDDPQLMLAVALEEAALNDPYFTARKLYPNVDFYSGIMLRAIGFPVSMYTVLFAMARSIGWITQWREMISEGQLRIGRPRQIYVGSRMREYMPDKEDPDHPDSASEASLEGEVAFDIDKYVELKTFGEFTSPRERR</sequence>
<dbReference type="Gene3D" id="1.10.580.10">
    <property type="entry name" value="Citrate Synthase, domain 1"/>
    <property type="match status" value="1"/>
</dbReference>
<accession>A0A7J6M8V4</accession>
<dbReference type="Gene3D" id="2.20.28.60">
    <property type="match status" value="1"/>
</dbReference>
<dbReference type="EMBL" id="JABANN010000171">
    <property type="protein sequence ID" value="KAF4667925.1"/>
    <property type="molecule type" value="Genomic_DNA"/>
</dbReference>
<dbReference type="UniPathway" id="UPA00223">
    <property type="reaction ID" value="UER00717"/>
</dbReference>
<dbReference type="Pfam" id="PF00285">
    <property type="entry name" value="Citrate_synt"/>
    <property type="match status" value="1"/>
</dbReference>
<dbReference type="InterPro" id="IPR036969">
    <property type="entry name" value="Citrate_synthase_sf"/>
</dbReference>
<dbReference type="PANTHER" id="PTHR42871">
    <property type="entry name" value="CITRATE SYNTHASE"/>
    <property type="match status" value="1"/>
</dbReference>
<organism evidence="6 7">
    <name type="scientific">Perkinsus olseni</name>
    <name type="common">Perkinsus atlanticus</name>
    <dbReference type="NCBI Taxonomy" id="32597"/>
    <lineage>
        <taxon>Eukaryota</taxon>
        <taxon>Sar</taxon>
        <taxon>Alveolata</taxon>
        <taxon>Perkinsozoa</taxon>
        <taxon>Perkinsea</taxon>
        <taxon>Perkinsida</taxon>
        <taxon>Perkinsidae</taxon>
        <taxon>Perkinsus</taxon>
    </lineage>
</organism>
<evidence type="ECO:0000313" key="7">
    <source>
        <dbReference type="Proteomes" id="UP000572268"/>
    </source>
</evidence>
<protein>
    <recommendedName>
        <fullName evidence="5">Citrate synthase</fullName>
    </recommendedName>
</protein>
<dbReference type="FunFam" id="1.10.230.10:FF:000002">
    <property type="entry name" value="Citrate synthase"/>
    <property type="match status" value="1"/>
</dbReference>
<dbReference type="InterPro" id="IPR016143">
    <property type="entry name" value="Citrate_synth-like_sm_a-sub"/>
</dbReference>
<keyword evidence="4 5" id="KW-0808">Transferase</keyword>
<evidence type="ECO:0000256" key="5">
    <source>
        <dbReference type="RuleBase" id="RU000441"/>
    </source>
</evidence>
<dbReference type="CDD" id="cd06114">
    <property type="entry name" value="EcCS_like"/>
    <property type="match status" value="1"/>
</dbReference>
<dbReference type="Gene3D" id="1.10.230.10">
    <property type="entry name" value="Cytochrome P450-Terp, domain 2"/>
    <property type="match status" value="1"/>
</dbReference>
<comment type="caution">
    <text evidence="6">The sequence shown here is derived from an EMBL/GenBank/DDBJ whole genome shotgun (WGS) entry which is preliminary data.</text>
</comment>
<evidence type="ECO:0000256" key="1">
    <source>
        <dbReference type="ARBA" id="ARBA00004751"/>
    </source>
</evidence>
<evidence type="ECO:0000256" key="3">
    <source>
        <dbReference type="ARBA" id="ARBA00022532"/>
    </source>
</evidence>
<dbReference type="PROSITE" id="PS00480">
    <property type="entry name" value="CITRATE_SYNTHASE"/>
    <property type="match status" value="1"/>
</dbReference>
<dbReference type="NCBIfam" id="NF004126">
    <property type="entry name" value="PRK05614.1"/>
    <property type="match status" value="1"/>
</dbReference>
<dbReference type="InterPro" id="IPR016142">
    <property type="entry name" value="Citrate_synth-like_lrg_a-sub"/>
</dbReference>
<dbReference type="Proteomes" id="UP000572268">
    <property type="component" value="Unassembled WGS sequence"/>
</dbReference>
<dbReference type="InterPro" id="IPR010953">
    <property type="entry name" value="Citrate_synthase_typ-I"/>
</dbReference>
<keyword evidence="3" id="KW-0816">Tricarboxylic acid cycle</keyword>
<comment type="pathway">
    <text evidence="1">Carbohydrate metabolism; tricarboxylic acid cycle; isocitrate from oxaloacetate: step 1/2.</text>
</comment>
<dbReference type="InterPro" id="IPR002020">
    <property type="entry name" value="Citrate_synthase"/>
</dbReference>
<reference evidence="6 7" key="1">
    <citation type="submission" date="2020-04" db="EMBL/GenBank/DDBJ databases">
        <title>Perkinsus olseni comparative genomics.</title>
        <authorList>
            <person name="Bogema D.R."/>
        </authorList>
    </citation>
    <scope>NUCLEOTIDE SEQUENCE [LARGE SCALE GENOMIC DNA]</scope>
    <source>
        <strain evidence="6">ATCC PRA-31</strain>
    </source>
</reference>
<gene>
    <name evidence="6" type="ORF">FOL46_002278</name>
</gene>
<dbReference type="PANTHER" id="PTHR42871:SF1">
    <property type="entry name" value="CITRATE SYNTHASE"/>
    <property type="match status" value="1"/>
</dbReference>
<dbReference type="SUPFAM" id="SSF48256">
    <property type="entry name" value="Citrate synthase"/>
    <property type="match status" value="1"/>
</dbReference>
<dbReference type="GO" id="GO:0005737">
    <property type="term" value="C:cytoplasm"/>
    <property type="evidence" value="ECO:0007669"/>
    <property type="project" value="InterPro"/>
</dbReference>
<dbReference type="InterPro" id="IPR019810">
    <property type="entry name" value="Citrate_synthase_AS"/>
</dbReference>
<evidence type="ECO:0000313" key="6">
    <source>
        <dbReference type="EMBL" id="KAF4667925.1"/>
    </source>
</evidence>
<name>A0A7J6M8V4_PEROL</name>
<dbReference type="NCBIfam" id="TIGR01798">
    <property type="entry name" value="cit_synth_I"/>
    <property type="match status" value="1"/>
</dbReference>
<dbReference type="AlphaFoldDB" id="A0A7J6M8V4"/>
<dbReference type="PRINTS" id="PR00143">
    <property type="entry name" value="CITRTSNTHASE"/>
</dbReference>
<dbReference type="GO" id="GO:0046912">
    <property type="term" value="F:acyltransferase activity, acyl groups converted into alkyl on transfer"/>
    <property type="evidence" value="ECO:0007669"/>
    <property type="project" value="InterPro"/>
</dbReference>
<evidence type="ECO:0000256" key="4">
    <source>
        <dbReference type="ARBA" id="ARBA00022679"/>
    </source>
</evidence>
<evidence type="ECO:0000256" key="2">
    <source>
        <dbReference type="ARBA" id="ARBA00010566"/>
    </source>
</evidence>
<comment type="similarity">
    <text evidence="2 5">Belongs to the citrate synthase family.</text>
</comment>
<dbReference type="GO" id="GO:0006099">
    <property type="term" value="P:tricarboxylic acid cycle"/>
    <property type="evidence" value="ECO:0007669"/>
    <property type="project" value="UniProtKB-UniPathway"/>
</dbReference>
<proteinExistence type="inferred from homology"/>